<proteinExistence type="predicted"/>
<dbReference type="RefSeq" id="XP_001713471.1">
    <property type="nucleotide sequence ID" value="XM_001713419.1"/>
</dbReference>
<protein>
    <recommendedName>
        <fullName evidence="3">GINS subunit domain-containing protein</fullName>
    </recommendedName>
</protein>
<dbReference type="PIR" id="G90136">
    <property type="entry name" value="G90136"/>
</dbReference>
<dbReference type="GeneID" id="857253"/>
<evidence type="ECO:0008006" key="3">
    <source>
        <dbReference type="Google" id="ProtNLM"/>
    </source>
</evidence>
<gene>
    <name evidence="1" type="primary">orf177</name>
</gene>
<name>Q9SEV4_GUITH</name>
<reference evidence="1 2" key="1">
    <citation type="journal article" date="2001" name="Nature">
        <title>The highly reduced genome of an enslaved algal nucleus.</title>
        <authorList>
            <person name="Douglas S."/>
            <person name="Zauner S."/>
            <person name="Fraunholz M."/>
            <person name="Beaton M."/>
            <person name="Penny S."/>
            <person name="Deng L."/>
            <person name="Wu X."/>
            <person name="Reith M."/>
            <person name="Cavalier-Smith T."/>
            <person name="Maier U."/>
        </authorList>
    </citation>
    <scope>NUCLEOTIDE SEQUENCE [LARGE SCALE GENOMIC DNA]</scope>
</reference>
<keyword evidence="1" id="KW-0542">Nucleomorph</keyword>
<geneLocation type="nucleomorph" evidence="1"/>
<organism evidence="1 2">
    <name type="scientific">Guillardia theta</name>
    <name type="common">Cryptophyte</name>
    <name type="synonym">Cryptomonas phi</name>
    <dbReference type="NCBI Taxonomy" id="55529"/>
    <lineage>
        <taxon>Eukaryota</taxon>
        <taxon>Cryptophyceae</taxon>
        <taxon>Pyrenomonadales</taxon>
        <taxon>Geminigeraceae</taxon>
        <taxon>Guillardia</taxon>
    </lineage>
</organism>
<dbReference type="Proteomes" id="UP000242167">
    <property type="component" value="Nucleomorph 3"/>
</dbReference>
<evidence type="ECO:0000313" key="1">
    <source>
        <dbReference type="EMBL" id="AAF24011.1"/>
    </source>
</evidence>
<sequence>MIKTCFLNFEHLKIGKNFIKDEIYVRIECNIYKPSTLIFNTILKERSEKKKNYIVPFWIGKFLILQKVGIINCELFEIIEIINNIIYREKNKKSLSIVPFFMINIKYIYNFKRITGFMIIRYKKVLRYLEKLRKLKINNCIRNIFYSNFTLIKFKNLTLKEIHNIKRILNKAETIKI</sequence>
<accession>Q9SEV4</accession>
<dbReference type="EMBL" id="AF083031">
    <property type="protein sequence ID" value="AAF24011.1"/>
    <property type="molecule type" value="Genomic_DNA"/>
</dbReference>
<dbReference type="AlphaFoldDB" id="Q9SEV4"/>
<evidence type="ECO:0000313" key="2">
    <source>
        <dbReference type="Proteomes" id="UP000242167"/>
    </source>
</evidence>